<gene>
    <name evidence="7" type="ORF">BJF93_04025</name>
</gene>
<dbReference type="GO" id="GO:0008170">
    <property type="term" value="F:N-methyltransferase activity"/>
    <property type="evidence" value="ECO:0007669"/>
    <property type="project" value="UniProtKB-ARBA"/>
</dbReference>
<dbReference type="CDD" id="cd02440">
    <property type="entry name" value="AdoMet_MTases"/>
    <property type="match status" value="1"/>
</dbReference>
<evidence type="ECO:0000256" key="1">
    <source>
        <dbReference type="ARBA" id="ARBA00022490"/>
    </source>
</evidence>
<evidence type="ECO:0000313" key="8">
    <source>
        <dbReference type="Proteomes" id="UP000186364"/>
    </source>
</evidence>
<feature type="domain" description="Methyltransferase small" evidence="6">
    <location>
        <begin position="167"/>
        <end position="335"/>
    </location>
</feature>
<accession>A0A1Q9AV84</accession>
<comment type="caution">
    <text evidence="7">The sequence shown here is derived from an EMBL/GenBank/DDBJ whole genome shotgun (WGS) entry which is preliminary data.</text>
</comment>
<dbReference type="GO" id="GO:0032259">
    <property type="term" value="P:methylation"/>
    <property type="evidence" value="ECO:0007669"/>
    <property type="project" value="UniProtKB-KW"/>
</dbReference>
<dbReference type="InterPro" id="IPR002052">
    <property type="entry name" value="DNA_methylase_N6_adenine_CS"/>
</dbReference>
<dbReference type="InterPro" id="IPR046977">
    <property type="entry name" value="RsmC/RlmG"/>
</dbReference>
<evidence type="ECO:0000256" key="2">
    <source>
        <dbReference type="ARBA" id="ARBA00022552"/>
    </source>
</evidence>
<evidence type="ECO:0000256" key="4">
    <source>
        <dbReference type="ARBA" id="ARBA00022679"/>
    </source>
</evidence>
<dbReference type="PROSITE" id="PS00092">
    <property type="entry name" value="N6_MTASE"/>
    <property type="match status" value="1"/>
</dbReference>
<dbReference type="Gene3D" id="3.40.50.150">
    <property type="entry name" value="Vaccinia Virus protein VP39"/>
    <property type="match status" value="1"/>
</dbReference>
<dbReference type="Proteomes" id="UP000186364">
    <property type="component" value="Unassembled WGS sequence"/>
</dbReference>
<reference evidence="7 8" key="1">
    <citation type="submission" date="2016-09" db="EMBL/GenBank/DDBJ databases">
        <title>Rhizobium sp. nov., a novel species isolated from the rice rhizosphere.</title>
        <authorList>
            <person name="Zhao J."/>
            <person name="Zhang X."/>
        </authorList>
    </citation>
    <scope>NUCLEOTIDE SEQUENCE [LARGE SCALE GENOMIC DNA]</scope>
    <source>
        <strain evidence="7 8">1.7048</strain>
    </source>
</reference>
<keyword evidence="3 7" id="KW-0489">Methyltransferase</keyword>
<proteinExistence type="predicted"/>
<keyword evidence="4 7" id="KW-0808">Transferase</keyword>
<evidence type="ECO:0000313" key="7">
    <source>
        <dbReference type="EMBL" id="OLP59298.1"/>
    </source>
</evidence>
<protein>
    <submittedName>
        <fullName evidence="7">Methyltransferase</fullName>
    </submittedName>
</protein>
<evidence type="ECO:0000259" key="6">
    <source>
        <dbReference type="Pfam" id="PF05175"/>
    </source>
</evidence>
<dbReference type="OrthoDB" id="9816072at2"/>
<organism evidence="7 8">
    <name type="scientific">Xaviernesmea oryzae</name>
    <dbReference type="NCBI Taxonomy" id="464029"/>
    <lineage>
        <taxon>Bacteria</taxon>
        <taxon>Pseudomonadati</taxon>
        <taxon>Pseudomonadota</taxon>
        <taxon>Alphaproteobacteria</taxon>
        <taxon>Hyphomicrobiales</taxon>
        <taxon>Rhizobiaceae</taxon>
        <taxon>Rhizobium/Agrobacterium group</taxon>
        <taxon>Xaviernesmea</taxon>
    </lineage>
</organism>
<dbReference type="PANTHER" id="PTHR47816">
    <property type="entry name" value="RIBOSOMAL RNA SMALL SUBUNIT METHYLTRANSFERASE C"/>
    <property type="match status" value="1"/>
</dbReference>
<dbReference type="RefSeq" id="WP_075628641.1">
    <property type="nucleotide sequence ID" value="NZ_FOAM01000004.1"/>
</dbReference>
<dbReference type="GO" id="GO:0008757">
    <property type="term" value="F:S-adenosylmethionine-dependent methyltransferase activity"/>
    <property type="evidence" value="ECO:0007669"/>
    <property type="project" value="InterPro"/>
</dbReference>
<dbReference type="SUPFAM" id="SSF53335">
    <property type="entry name" value="S-adenosyl-L-methionine-dependent methyltransferases"/>
    <property type="match status" value="1"/>
</dbReference>
<dbReference type="Pfam" id="PF05175">
    <property type="entry name" value="MTS"/>
    <property type="match status" value="1"/>
</dbReference>
<dbReference type="InterPro" id="IPR007848">
    <property type="entry name" value="Small_mtfrase_dom"/>
</dbReference>
<keyword evidence="1" id="KW-0963">Cytoplasm</keyword>
<evidence type="ECO:0000256" key="3">
    <source>
        <dbReference type="ARBA" id="ARBA00022603"/>
    </source>
</evidence>
<evidence type="ECO:0000256" key="5">
    <source>
        <dbReference type="ARBA" id="ARBA00022691"/>
    </source>
</evidence>
<dbReference type="PANTHER" id="PTHR47816:SF4">
    <property type="entry name" value="RIBOSOMAL RNA SMALL SUBUNIT METHYLTRANSFERASE C"/>
    <property type="match status" value="1"/>
</dbReference>
<keyword evidence="8" id="KW-1185">Reference proteome</keyword>
<sequence length="339" mass="37016">MTRNAVKTLFHPFANGTLELPGDSQRILFLGAEAGFDRPEGFAAQLDAVQPMRTLHRGLAAARIDSQPQLGDGRDYDGALILIGKHRGENEQRLADALERTRTGAMIVIAGAKEDGILALRKRLEGLALDVDSLPKYHAVAVWFPRPADVAALIDALHARSAVVEGRFSAAPGMFSHDRVDPGSELLASRLPKDATGHAADFGAGWGYLSVMLAEAAPGLKGIDLFEADHNALEAARANMAANAPRMPARFHWQDLTAEEPRDRFDLIVMNPPFHETQATEPALGHAMIRMAAKSLKIGGRLMLVANRGLSYEPTMTELFKEWGETCRNARYKVLWGRK</sequence>
<keyword evidence="2" id="KW-0698">rRNA processing</keyword>
<dbReference type="GO" id="GO:0003676">
    <property type="term" value="F:nucleic acid binding"/>
    <property type="evidence" value="ECO:0007669"/>
    <property type="project" value="InterPro"/>
</dbReference>
<keyword evidence="5" id="KW-0949">S-adenosyl-L-methionine</keyword>
<name>A0A1Q9AV84_9HYPH</name>
<dbReference type="EMBL" id="MKIP01000053">
    <property type="protein sequence ID" value="OLP59298.1"/>
    <property type="molecule type" value="Genomic_DNA"/>
</dbReference>
<dbReference type="GO" id="GO:0006364">
    <property type="term" value="P:rRNA processing"/>
    <property type="evidence" value="ECO:0007669"/>
    <property type="project" value="UniProtKB-KW"/>
</dbReference>
<dbReference type="InterPro" id="IPR029063">
    <property type="entry name" value="SAM-dependent_MTases_sf"/>
</dbReference>
<dbReference type="AlphaFoldDB" id="A0A1Q9AV84"/>